<dbReference type="GO" id="GO:0016787">
    <property type="term" value="F:hydrolase activity"/>
    <property type="evidence" value="ECO:0007669"/>
    <property type="project" value="UniProtKB-KW"/>
</dbReference>
<organism evidence="2 3">
    <name type="scientific">Posidoniimonas corsicana</name>
    <dbReference type="NCBI Taxonomy" id="1938618"/>
    <lineage>
        <taxon>Bacteria</taxon>
        <taxon>Pseudomonadati</taxon>
        <taxon>Planctomycetota</taxon>
        <taxon>Planctomycetia</taxon>
        <taxon>Pirellulales</taxon>
        <taxon>Lacipirellulaceae</taxon>
        <taxon>Posidoniimonas</taxon>
    </lineage>
</organism>
<evidence type="ECO:0000313" key="2">
    <source>
        <dbReference type="EMBL" id="TWT33518.1"/>
    </source>
</evidence>
<dbReference type="InterPro" id="IPR029058">
    <property type="entry name" value="AB_hydrolase_fold"/>
</dbReference>
<comment type="caution">
    <text evidence="2">The sequence shown here is derived from an EMBL/GenBank/DDBJ whole genome shotgun (WGS) entry which is preliminary data.</text>
</comment>
<sequence length="245" mass="26881">MPLPHLHLLPGMHGTPELYRPFTDALGNAPHTATHYPDDCSPTAESVLAAIADSTPTDRPYVLLAESFSGMFAALYAATRPDNLVGLVLVNTFLKLPMGPLTCGVTQVKVRPPWVLSSLLLVDGDSSPELRDLTRSIVGRLDPRLVAGRFRLLYRTDATRRAARITAPTLVLHGANDVFVWPYNSRRIERHIPGSQRVKLPGPHLLVQTHPQESLRTIEQWWERHGIVQSPPPQGEGLIAGGPTA</sequence>
<dbReference type="OrthoDB" id="211846at2"/>
<dbReference type="Pfam" id="PF12146">
    <property type="entry name" value="Hydrolase_4"/>
    <property type="match status" value="1"/>
</dbReference>
<dbReference type="InterPro" id="IPR022742">
    <property type="entry name" value="Hydrolase_4"/>
</dbReference>
<dbReference type="RefSeq" id="WP_146566216.1">
    <property type="nucleotide sequence ID" value="NZ_SIHJ01000002.1"/>
</dbReference>
<proteinExistence type="predicted"/>
<gene>
    <name evidence="2" type="ORF">KOR34_33500</name>
</gene>
<evidence type="ECO:0000259" key="1">
    <source>
        <dbReference type="Pfam" id="PF12146"/>
    </source>
</evidence>
<dbReference type="Gene3D" id="3.40.50.1820">
    <property type="entry name" value="alpha/beta hydrolase"/>
    <property type="match status" value="1"/>
</dbReference>
<feature type="domain" description="Serine aminopeptidase S33" evidence="1">
    <location>
        <begin position="46"/>
        <end position="195"/>
    </location>
</feature>
<accession>A0A5C5V4Q4</accession>
<keyword evidence="3" id="KW-1185">Reference proteome</keyword>
<keyword evidence="2" id="KW-0378">Hydrolase</keyword>
<dbReference type="AlphaFoldDB" id="A0A5C5V4Q4"/>
<name>A0A5C5V4Q4_9BACT</name>
<protein>
    <submittedName>
        <fullName evidence="2">Alpha/beta hydrolase family protein</fullName>
    </submittedName>
</protein>
<dbReference type="EMBL" id="SIHJ01000002">
    <property type="protein sequence ID" value="TWT33518.1"/>
    <property type="molecule type" value="Genomic_DNA"/>
</dbReference>
<dbReference type="SUPFAM" id="SSF53474">
    <property type="entry name" value="alpha/beta-Hydrolases"/>
    <property type="match status" value="1"/>
</dbReference>
<dbReference type="Proteomes" id="UP000316714">
    <property type="component" value="Unassembled WGS sequence"/>
</dbReference>
<evidence type="ECO:0000313" key="3">
    <source>
        <dbReference type="Proteomes" id="UP000316714"/>
    </source>
</evidence>
<reference evidence="2 3" key="1">
    <citation type="submission" date="2019-02" db="EMBL/GenBank/DDBJ databases">
        <title>Deep-cultivation of Planctomycetes and their phenomic and genomic characterization uncovers novel biology.</title>
        <authorList>
            <person name="Wiegand S."/>
            <person name="Jogler M."/>
            <person name="Boedeker C."/>
            <person name="Pinto D."/>
            <person name="Vollmers J."/>
            <person name="Rivas-Marin E."/>
            <person name="Kohn T."/>
            <person name="Peeters S.H."/>
            <person name="Heuer A."/>
            <person name="Rast P."/>
            <person name="Oberbeckmann S."/>
            <person name="Bunk B."/>
            <person name="Jeske O."/>
            <person name="Meyerdierks A."/>
            <person name="Storesund J.E."/>
            <person name="Kallscheuer N."/>
            <person name="Luecker S."/>
            <person name="Lage O.M."/>
            <person name="Pohl T."/>
            <person name="Merkel B.J."/>
            <person name="Hornburger P."/>
            <person name="Mueller R.-W."/>
            <person name="Bruemmer F."/>
            <person name="Labrenz M."/>
            <person name="Spormann A.M."/>
            <person name="Op Den Camp H."/>
            <person name="Overmann J."/>
            <person name="Amann R."/>
            <person name="Jetten M.S.M."/>
            <person name="Mascher T."/>
            <person name="Medema M.H."/>
            <person name="Devos D.P."/>
            <person name="Kaster A.-K."/>
            <person name="Ovreas L."/>
            <person name="Rohde M."/>
            <person name="Galperin M.Y."/>
            <person name="Jogler C."/>
        </authorList>
    </citation>
    <scope>NUCLEOTIDE SEQUENCE [LARGE SCALE GENOMIC DNA]</scope>
    <source>
        <strain evidence="2 3">KOR34</strain>
    </source>
</reference>